<comment type="caution">
    <text evidence="13">The sequence shown here is derived from an EMBL/GenBank/DDBJ whole genome shotgun (WGS) entry which is preliminary data.</text>
</comment>
<dbReference type="GO" id="GO:0006421">
    <property type="term" value="P:asparaginyl-tRNA aminoacylation"/>
    <property type="evidence" value="ECO:0007669"/>
    <property type="project" value="TreeGrafter"/>
</dbReference>
<evidence type="ECO:0000313" key="13">
    <source>
        <dbReference type="EMBL" id="OQE16538.1"/>
    </source>
</evidence>
<evidence type="ECO:0000256" key="3">
    <source>
        <dbReference type="ARBA" id="ARBA00012816"/>
    </source>
</evidence>
<evidence type="ECO:0000256" key="8">
    <source>
        <dbReference type="ARBA" id="ARBA00022917"/>
    </source>
</evidence>
<evidence type="ECO:0000256" key="2">
    <source>
        <dbReference type="ARBA" id="ARBA00008226"/>
    </source>
</evidence>
<dbReference type="GO" id="GO:0005524">
    <property type="term" value="F:ATP binding"/>
    <property type="evidence" value="ECO:0007669"/>
    <property type="project" value="UniProtKB-KW"/>
</dbReference>
<dbReference type="Gene3D" id="3.30.930.10">
    <property type="entry name" value="Bira Bifunctional Protein, Domain 2"/>
    <property type="match status" value="1"/>
</dbReference>
<proteinExistence type="inferred from homology"/>
<dbReference type="Pfam" id="PF20917">
    <property type="entry name" value="AsnRS_N"/>
    <property type="match status" value="1"/>
</dbReference>
<evidence type="ECO:0000256" key="9">
    <source>
        <dbReference type="ARBA" id="ARBA00023146"/>
    </source>
</evidence>
<dbReference type="InterPro" id="IPR006195">
    <property type="entry name" value="aa-tRNA-synth_II"/>
</dbReference>
<keyword evidence="4" id="KW-0963">Cytoplasm</keyword>
<evidence type="ECO:0000313" key="14">
    <source>
        <dbReference type="Proteomes" id="UP000191342"/>
    </source>
</evidence>
<keyword evidence="5" id="KW-0436">Ligase</keyword>
<evidence type="ECO:0000256" key="7">
    <source>
        <dbReference type="ARBA" id="ARBA00022840"/>
    </source>
</evidence>
<dbReference type="InterPro" id="IPR012340">
    <property type="entry name" value="NA-bd_OB-fold"/>
</dbReference>
<dbReference type="PANTHER" id="PTHR22594:SF16">
    <property type="entry name" value="ASPARAGINE--TRNA LIGASE, CYTOPLASMIC"/>
    <property type="match status" value="1"/>
</dbReference>
<comment type="catalytic activity">
    <reaction evidence="11">
        <text>tRNA(Asn) + L-asparagine + ATP = L-asparaginyl-tRNA(Asn) + AMP + diphosphate + H(+)</text>
        <dbReference type="Rhea" id="RHEA:11180"/>
        <dbReference type="Rhea" id="RHEA-COMP:9659"/>
        <dbReference type="Rhea" id="RHEA-COMP:9674"/>
        <dbReference type="ChEBI" id="CHEBI:15378"/>
        <dbReference type="ChEBI" id="CHEBI:30616"/>
        <dbReference type="ChEBI" id="CHEBI:33019"/>
        <dbReference type="ChEBI" id="CHEBI:58048"/>
        <dbReference type="ChEBI" id="CHEBI:78442"/>
        <dbReference type="ChEBI" id="CHEBI:78515"/>
        <dbReference type="ChEBI" id="CHEBI:456215"/>
        <dbReference type="EC" id="6.1.1.22"/>
    </reaction>
</comment>
<dbReference type="Proteomes" id="UP000191342">
    <property type="component" value="Unassembled WGS sequence"/>
</dbReference>
<evidence type="ECO:0000256" key="4">
    <source>
        <dbReference type="ARBA" id="ARBA00022490"/>
    </source>
</evidence>
<comment type="subcellular location">
    <subcellularLocation>
        <location evidence="1">Cytoplasm</location>
    </subcellularLocation>
</comment>
<dbReference type="InterPro" id="IPR048952">
    <property type="entry name" value="AsnRS_N"/>
</dbReference>
<dbReference type="OrthoDB" id="1931232at2759"/>
<feature type="domain" description="Aminoacyl-transfer RNA synthetases class-II family profile" evidence="12">
    <location>
        <begin position="294"/>
        <end position="578"/>
    </location>
</feature>
<keyword evidence="9" id="KW-0030">Aminoacyl-tRNA synthetase</keyword>
<dbReference type="GO" id="GO:0004816">
    <property type="term" value="F:asparagine-tRNA ligase activity"/>
    <property type="evidence" value="ECO:0007669"/>
    <property type="project" value="UniProtKB-EC"/>
</dbReference>
<dbReference type="EMBL" id="MLQL01000027">
    <property type="protein sequence ID" value="OQE16538.1"/>
    <property type="molecule type" value="Genomic_DNA"/>
</dbReference>
<dbReference type="STRING" id="254877.A0A1V6SRM9"/>
<keyword evidence="14" id="KW-1185">Reference proteome</keyword>
<dbReference type="Gene3D" id="3.30.1910.20">
    <property type="entry name" value="asparaginyl-tRNA synthetase, N-terminal domain"/>
    <property type="match status" value="1"/>
</dbReference>
<protein>
    <recommendedName>
        <fullName evidence="3">asparagine--tRNA ligase</fullName>
        <ecNumber evidence="3">6.1.1.22</ecNumber>
    </recommendedName>
    <alternativeName>
        <fullName evidence="10">Asparaginyl-tRNA synthetase</fullName>
    </alternativeName>
</protein>
<evidence type="ECO:0000256" key="6">
    <source>
        <dbReference type="ARBA" id="ARBA00022741"/>
    </source>
</evidence>
<comment type="similarity">
    <text evidence="2">Belongs to the class-II aminoacyl-tRNA synthetase family.</text>
</comment>
<dbReference type="SUPFAM" id="SSF55681">
    <property type="entry name" value="Class II aaRS and biotin synthetases"/>
    <property type="match status" value="1"/>
</dbReference>
<dbReference type="EC" id="6.1.1.22" evidence="3"/>
<dbReference type="InterPro" id="IPR045864">
    <property type="entry name" value="aa-tRNA-synth_II/BPL/LPL"/>
</dbReference>
<dbReference type="InterPro" id="IPR004364">
    <property type="entry name" value="Aa-tRNA-synt_II"/>
</dbReference>
<evidence type="ECO:0000256" key="10">
    <source>
        <dbReference type="ARBA" id="ARBA00029886"/>
    </source>
</evidence>
<keyword evidence="6" id="KW-0547">Nucleotide-binding</keyword>
<gene>
    <name evidence="13" type="ORF">PENFLA_c027G10798</name>
</gene>
<organism evidence="13 14">
    <name type="scientific">Penicillium flavigenum</name>
    <dbReference type="NCBI Taxonomy" id="254877"/>
    <lineage>
        <taxon>Eukaryota</taxon>
        <taxon>Fungi</taxon>
        <taxon>Dikarya</taxon>
        <taxon>Ascomycota</taxon>
        <taxon>Pezizomycotina</taxon>
        <taxon>Eurotiomycetes</taxon>
        <taxon>Eurotiomycetidae</taxon>
        <taxon>Eurotiales</taxon>
        <taxon>Aspergillaceae</taxon>
        <taxon>Penicillium</taxon>
    </lineage>
</organism>
<dbReference type="PROSITE" id="PS50862">
    <property type="entry name" value="AA_TRNA_LIGASE_II"/>
    <property type="match status" value="1"/>
</dbReference>
<dbReference type="Pfam" id="PF00152">
    <property type="entry name" value="tRNA-synt_2"/>
    <property type="match status" value="1"/>
</dbReference>
<dbReference type="SUPFAM" id="SSF50249">
    <property type="entry name" value="Nucleic acid-binding proteins"/>
    <property type="match status" value="1"/>
</dbReference>
<name>A0A1V6SRM9_9EURO</name>
<keyword evidence="7" id="KW-0067">ATP-binding</keyword>
<dbReference type="Gene3D" id="2.40.50.140">
    <property type="entry name" value="Nucleic acid-binding proteins"/>
    <property type="match status" value="1"/>
</dbReference>
<evidence type="ECO:0000259" key="12">
    <source>
        <dbReference type="PROSITE" id="PS50862"/>
    </source>
</evidence>
<dbReference type="PANTHER" id="PTHR22594">
    <property type="entry name" value="ASPARTYL/LYSYL-TRNA SYNTHETASE"/>
    <property type="match status" value="1"/>
</dbReference>
<evidence type="ECO:0000256" key="5">
    <source>
        <dbReference type="ARBA" id="ARBA00022598"/>
    </source>
</evidence>
<reference evidence="14" key="1">
    <citation type="journal article" date="2017" name="Nat. Microbiol.">
        <title>Global analysis of biosynthetic gene clusters reveals vast potential of secondary metabolite production in Penicillium species.</title>
        <authorList>
            <person name="Nielsen J.C."/>
            <person name="Grijseels S."/>
            <person name="Prigent S."/>
            <person name="Ji B."/>
            <person name="Dainat J."/>
            <person name="Nielsen K.F."/>
            <person name="Frisvad J.C."/>
            <person name="Workman M."/>
            <person name="Nielsen J."/>
        </authorList>
    </citation>
    <scope>NUCLEOTIDE SEQUENCE [LARGE SCALE GENOMIC DNA]</scope>
    <source>
        <strain evidence="14">IBT 14082</strain>
    </source>
</reference>
<dbReference type="PRINTS" id="PR01042">
    <property type="entry name" value="TRNASYNTHASP"/>
</dbReference>
<dbReference type="InterPro" id="IPR002312">
    <property type="entry name" value="Asp/Asn-tRNA-synth_IIb"/>
</dbReference>
<accession>A0A1V6SRM9</accession>
<evidence type="ECO:0000256" key="1">
    <source>
        <dbReference type="ARBA" id="ARBA00004496"/>
    </source>
</evidence>
<keyword evidence="8" id="KW-0648">Protein biosynthesis</keyword>
<dbReference type="AlphaFoldDB" id="A0A1V6SRM9"/>
<evidence type="ECO:0000256" key="11">
    <source>
        <dbReference type="ARBA" id="ARBA00047844"/>
    </source>
</evidence>
<sequence>MADLQADSAHHLVVPLPPIDNSTQIQGTAQQLAIYIDETGGSDDSSTKGTKDDPFQSLYAAYIAFPPKDPSSPMFFVRSPGKGGAIPEWKEATKSAMKKVVGRYAEYLKKTQKQEEEEAQRQLALSEARKFVLRPCENVPQAVKMKISAQSPKGIVLGNDEVTGTRVKVVGRIDNIRISKTRTFVYLSDTRGTILCIFSGQVNTVAPILFQKQASLEVYGEMKEVPPENKAPSDRELHVDYYVVIGEAPGGPEAFSSLVPATGSQSVLSHVRHLVLRRPEESMVMKVRAAALGAFRQYYKEHDMREHTAPSFVQTQVEGGGSLFCLPYYGQKAYLTQTSQLYLETQLPILGDCYAIQSSFRAENSQTRRHLSEYTHIEGELDFITFEDLLQHIEDLLCGVIDILLADPQTADYIQTLNPGFTRPIRPFRRMRYNEAIEWLNEHGILTDEGKPHTFGEDIAEAAERAMTDAIGVPIMLTHFPVALKAFYMKKDPIDPRVTESVDCLVPGVGEVVGSGMRMDNLEDLLVVMNENKWDPEAYAFYLDQRKYGTSPHGGYGMGIERYLAWILKRHTVRECVPYPRYPGKW</sequence>
<dbReference type="GO" id="GO:0005737">
    <property type="term" value="C:cytoplasm"/>
    <property type="evidence" value="ECO:0007669"/>
    <property type="project" value="UniProtKB-SubCell"/>
</dbReference>